<dbReference type="EMBL" id="JAROBZ020000001">
    <property type="protein sequence ID" value="MFB3168045.1"/>
    <property type="molecule type" value="Genomic_DNA"/>
</dbReference>
<evidence type="ECO:0000313" key="4">
    <source>
        <dbReference type="EMBL" id="MFB3168045.1"/>
    </source>
</evidence>
<evidence type="ECO:0000256" key="3">
    <source>
        <dbReference type="RuleBase" id="RU000363"/>
    </source>
</evidence>
<evidence type="ECO:0000256" key="1">
    <source>
        <dbReference type="ARBA" id="ARBA00006484"/>
    </source>
</evidence>
<dbReference type="PRINTS" id="PR00080">
    <property type="entry name" value="SDRFAMILY"/>
</dbReference>
<evidence type="ECO:0000313" key="5">
    <source>
        <dbReference type="Proteomes" id="UP001241748"/>
    </source>
</evidence>
<dbReference type="PANTHER" id="PTHR43976">
    <property type="entry name" value="SHORT CHAIN DEHYDROGENASE"/>
    <property type="match status" value="1"/>
</dbReference>
<dbReference type="InterPro" id="IPR002347">
    <property type="entry name" value="SDR_fam"/>
</dbReference>
<accession>A0ABV4YT86</accession>
<dbReference type="InterPro" id="IPR036291">
    <property type="entry name" value="NAD(P)-bd_dom_sf"/>
</dbReference>
<sequence length="282" mass="31364">MNHKTAIVTGTSSGFGLSTAIELARKGFTVIAVMRNSHKSSGLLEEARKHGVQSRIIVFELDVTDENSILAFQTRVLDEFGKVDVLINNAGYAGAGFVEEISMDEYRRQFETNVFGVIAVTKAFLPVMRKNRHGYIINVSSISGKVAFPGLSPYIASKHALEGWSESLRLEMQPFGVKVVLIEPGSYKTNIWSSGKQVADKSLELDSPYQEYMQSIERYIANGENSFGDPLDVAIKIAQIAAMDTPDMRYPIGRGVKATILVKNLLPWRIWEKIIISKLFKK</sequence>
<reference evidence="4 5" key="1">
    <citation type="submission" date="2024-05" db="EMBL/GenBank/DDBJ databases">
        <authorList>
            <person name="Venkateswaran K."/>
        </authorList>
    </citation>
    <scope>NUCLEOTIDE SEQUENCE [LARGE SCALE GENOMIC DNA]</scope>
    <source>
        <strain evidence="4 5">179-C4-2-HS</strain>
    </source>
</reference>
<keyword evidence="2" id="KW-0560">Oxidoreductase</keyword>
<dbReference type="SUPFAM" id="SSF51735">
    <property type="entry name" value="NAD(P)-binding Rossmann-fold domains"/>
    <property type="match status" value="1"/>
</dbReference>
<gene>
    <name evidence="4" type="ORF">P5G62_013090</name>
</gene>
<dbReference type="PANTHER" id="PTHR43976:SF16">
    <property type="entry name" value="SHORT-CHAIN DEHYDROGENASE_REDUCTASE FAMILY PROTEIN"/>
    <property type="match status" value="1"/>
</dbReference>
<proteinExistence type="inferred from homology"/>
<dbReference type="Pfam" id="PF00106">
    <property type="entry name" value="adh_short"/>
    <property type="match status" value="1"/>
</dbReference>
<dbReference type="Gene3D" id="3.40.50.720">
    <property type="entry name" value="NAD(P)-binding Rossmann-like Domain"/>
    <property type="match status" value="1"/>
</dbReference>
<dbReference type="PRINTS" id="PR00081">
    <property type="entry name" value="GDHRDH"/>
</dbReference>
<dbReference type="Proteomes" id="UP001241748">
    <property type="component" value="Unassembled WGS sequence"/>
</dbReference>
<organism evidence="4 5">
    <name type="scientific">Neobacillus driksii</name>
    <dbReference type="NCBI Taxonomy" id="3035913"/>
    <lineage>
        <taxon>Bacteria</taxon>
        <taxon>Bacillati</taxon>
        <taxon>Bacillota</taxon>
        <taxon>Bacilli</taxon>
        <taxon>Bacillales</taxon>
        <taxon>Bacillaceae</taxon>
        <taxon>Neobacillus</taxon>
    </lineage>
</organism>
<evidence type="ECO:0000256" key="2">
    <source>
        <dbReference type="ARBA" id="ARBA00023002"/>
    </source>
</evidence>
<dbReference type="InterPro" id="IPR051911">
    <property type="entry name" value="SDR_oxidoreductase"/>
</dbReference>
<dbReference type="NCBIfam" id="NF005372">
    <property type="entry name" value="PRK06914.1"/>
    <property type="match status" value="1"/>
</dbReference>
<dbReference type="RefSeq" id="WP_306073896.1">
    <property type="nucleotide sequence ID" value="NZ_JAROBZ020000001.1"/>
</dbReference>
<comment type="caution">
    <text evidence="4">The sequence shown here is derived from an EMBL/GenBank/DDBJ whole genome shotgun (WGS) entry which is preliminary data.</text>
</comment>
<protein>
    <submittedName>
        <fullName evidence="4">Oxidoreductase</fullName>
    </submittedName>
</protein>
<dbReference type="CDD" id="cd05374">
    <property type="entry name" value="17beta-HSD-like_SDR_c"/>
    <property type="match status" value="1"/>
</dbReference>
<comment type="similarity">
    <text evidence="1 3">Belongs to the short-chain dehydrogenases/reductases (SDR) family.</text>
</comment>
<keyword evidence="5" id="KW-1185">Reference proteome</keyword>
<name>A0ABV4YT86_9BACI</name>